<dbReference type="Proteomes" id="UP000177588">
    <property type="component" value="Unassembled WGS sequence"/>
</dbReference>
<keyword evidence="1" id="KW-0812">Transmembrane</keyword>
<proteinExistence type="predicted"/>
<reference evidence="2 3" key="1">
    <citation type="journal article" date="2016" name="Nat. Commun.">
        <title>Thousands of microbial genomes shed light on interconnected biogeochemical processes in an aquifer system.</title>
        <authorList>
            <person name="Anantharaman K."/>
            <person name="Brown C.T."/>
            <person name="Hug L.A."/>
            <person name="Sharon I."/>
            <person name="Castelle C.J."/>
            <person name="Probst A.J."/>
            <person name="Thomas B.C."/>
            <person name="Singh A."/>
            <person name="Wilkins M.J."/>
            <person name="Karaoz U."/>
            <person name="Brodie E.L."/>
            <person name="Williams K.H."/>
            <person name="Hubbard S.S."/>
            <person name="Banfield J.F."/>
        </authorList>
    </citation>
    <scope>NUCLEOTIDE SEQUENCE [LARGE SCALE GENOMIC DNA]</scope>
</reference>
<evidence type="ECO:0000313" key="2">
    <source>
        <dbReference type="EMBL" id="OGY26027.1"/>
    </source>
</evidence>
<dbReference type="AlphaFoldDB" id="A0A1G1WFL6"/>
<gene>
    <name evidence="2" type="ORF">A2Z24_02850</name>
</gene>
<name>A0A1G1WFL6_9BACT</name>
<feature type="transmembrane region" description="Helical" evidence="1">
    <location>
        <begin position="199"/>
        <end position="222"/>
    </location>
</feature>
<feature type="transmembrane region" description="Helical" evidence="1">
    <location>
        <begin position="168"/>
        <end position="187"/>
    </location>
</feature>
<organism evidence="2 3">
    <name type="scientific">Candidatus Woykebacteria bacterium RBG_16_44_10</name>
    <dbReference type="NCBI Taxonomy" id="1802597"/>
    <lineage>
        <taxon>Bacteria</taxon>
        <taxon>Candidatus Woykeibacteriota</taxon>
    </lineage>
</organism>
<keyword evidence="1" id="KW-0472">Membrane</keyword>
<evidence type="ECO:0000256" key="1">
    <source>
        <dbReference type="SAM" id="Phobius"/>
    </source>
</evidence>
<dbReference type="EMBL" id="MHCT01000017">
    <property type="protein sequence ID" value="OGY26027.1"/>
    <property type="molecule type" value="Genomic_DNA"/>
</dbReference>
<sequence>MKGFFTGICFFFFFLIAPLAIGSYLVNYFATPDYIKAKLLESKTYESVAKSVPQLMVFPEDEEGGGIPEDLQIELKGLLTKEITADYLQEKTEQVVDSTYNWFSGKTETAPTISFVDLKDKLVVYSNTKGTPLPEEVIKPFSEPVKIVNPDNEETKTLRSFSQLFQKFPLILGAVCGVLLLIIFLLAEGLKSKLRKVSLAFFVPGFLGLLSVLPVMFLFATITGAATDGLKGPGWEELTGSVKTLISAISTDVFKRMLMIYGSAIILAIVLFIVSIFVGNKAKEQPKVLPIDQKAEATPGFSPATQGTST</sequence>
<accession>A0A1G1WFL6</accession>
<keyword evidence="1" id="KW-1133">Transmembrane helix</keyword>
<evidence type="ECO:0000313" key="3">
    <source>
        <dbReference type="Proteomes" id="UP000177588"/>
    </source>
</evidence>
<feature type="transmembrane region" description="Helical" evidence="1">
    <location>
        <begin position="258"/>
        <end position="278"/>
    </location>
</feature>
<protein>
    <submittedName>
        <fullName evidence="2">Uncharacterized protein</fullName>
    </submittedName>
</protein>
<comment type="caution">
    <text evidence="2">The sequence shown here is derived from an EMBL/GenBank/DDBJ whole genome shotgun (WGS) entry which is preliminary data.</text>
</comment>